<gene>
    <name evidence="2" type="ORF">NTEN_LOCUS16740</name>
</gene>
<sequence>MSTHIHRRPQSLVLKRHHQTNSGSIAAMRQDGKPSGKLRRTGGGSVPVTLKYQQIDPDTIPDRPSTVNPSFNLLLPLFPPPVSPVASIST</sequence>
<keyword evidence="3" id="KW-1185">Reference proteome</keyword>
<name>A0A6H5H6F8_9HEMI</name>
<evidence type="ECO:0000313" key="2">
    <source>
        <dbReference type="EMBL" id="CAB0011872.1"/>
    </source>
</evidence>
<dbReference type="Proteomes" id="UP000479000">
    <property type="component" value="Unassembled WGS sequence"/>
</dbReference>
<proteinExistence type="predicted"/>
<accession>A0A6H5H6F8</accession>
<evidence type="ECO:0000256" key="1">
    <source>
        <dbReference type="SAM" id="MobiDB-lite"/>
    </source>
</evidence>
<evidence type="ECO:0000313" key="3">
    <source>
        <dbReference type="Proteomes" id="UP000479000"/>
    </source>
</evidence>
<organism evidence="2 3">
    <name type="scientific">Nesidiocoris tenuis</name>
    <dbReference type="NCBI Taxonomy" id="355587"/>
    <lineage>
        <taxon>Eukaryota</taxon>
        <taxon>Metazoa</taxon>
        <taxon>Ecdysozoa</taxon>
        <taxon>Arthropoda</taxon>
        <taxon>Hexapoda</taxon>
        <taxon>Insecta</taxon>
        <taxon>Pterygota</taxon>
        <taxon>Neoptera</taxon>
        <taxon>Paraneoptera</taxon>
        <taxon>Hemiptera</taxon>
        <taxon>Heteroptera</taxon>
        <taxon>Panheteroptera</taxon>
        <taxon>Cimicomorpha</taxon>
        <taxon>Miridae</taxon>
        <taxon>Dicyphina</taxon>
        <taxon>Nesidiocoris</taxon>
    </lineage>
</organism>
<feature type="compositionally biased region" description="Basic residues" evidence="1">
    <location>
        <begin position="1"/>
        <end position="19"/>
    </location>
</feature>
<protein>
    <submittedName>
        <fullName evidence="2">Uncharacterized protein</fullName>
    </submittedName>
</protein>
<reference evidence="2 3" key="1">
    <citation type="submission" date="2020-02" db="EMBL/GenBank/DDBJ databases">
        <authorList>
            <person name="Ferguson B K."/>
        </authorList>
    </citation>
    <scope>NUCLEOTIDE SEQUENCE [LARGE SCALE GENOMIC DNA]</scope>
</reference>
<feature type="region of interest" description="Disordered" evidence="1">
    <location>
        <begin position="1"/>
        <end position="45"/>
    </location>
</feature>
<dbReference type="EMBL" id="CADCXU010024371">
    <property type="protein sequence ID" value="CAB0011872.1"/>
    <property type="molecule type" value="Genomic_DNA"/>
</dbReference>
<dbReference type="AlphaFoldDB" id="A0A6H5H6F8"/>
<feature type="non-terminal residue" evidence="2">
    <location>
        <position position="90"/>
    </location>
</feature>